<dbReference type="Proteomes" id="UP000245783">
    <property type="component" value="Unassembled WGS sequence"/>
</dbReference>
<name>A0A316VXH6_9BASI</name>
<feature type="compositionally biased region" description="Polar residues" evidence="1">
    <location>
        <begin position="527"/>
        <end position="537"/>
    </location>
</feature>
<feature type="region of interest" description="Disordered" evidence="1">
    <location>
        <begin position="425"/>
        <end position="609"/>
    </location>
</feature>
<feature type="region of interest" description="Disordered" evidence="1">
    <location>
        <begin position="946"/>
        <end position="1013"/>
    </location>
</feature>
<feature type="region of interest" description="Disordered" evidence="1">
    <location>
        <begin position="264"/>
        <end position="405"/>
    </location>
</feature>
<feature type="region of interest" description="Disordered" evidence="1">
    <location>
        <begin position="31"/>
        <end position="99"/>
    </location>
</feature>
<feature type="compositionally biased region" description="Low complexity" evidence="1">
    <location>
        <begin position="471"/>
        <end position="484"/>
    </location>
</feature>
<dbReference type="STRING" id="1522189.A0A316VXH6"/>
<evidence type="ECO:0000313" key="2">
    <source>
        <dbReference type="EMBL" id="PWN42149.1"/>
    </source>
</evidence>
<feature type="region of interest" description="Disordered" evidence="1">
    <location>
        <begin position="111"/>
        <end position="219"/>
    </location>
</feature>
<feature type="compositionally biased region" description="Basic and acidic residues" evidence="1">
    <location>
        <begin position="946"/>
        <end position="961"/>
    </location>
</feature>
<feature type="compositionally biased region" description="Basic and acidic residues" evidence="1">
    <location>
        <begin position="390"/>
        <end position="401"/>
    </location>
</feature>
<reference evidence="2 3" key="1">
    <citation type="journal article" date="2018" name="Mol. Biol. Evol.">
        <title>Broad Genomic Sampling Reveals a Smut Pathogenic Ancestry of the Fungal Clade Ustilaginomycotina.</title>
        <authorList>
            <person name="Kijpornyongpan T."/>
            <person name="Mondo S.J."/>
            <person name="Barry K."/>
            <person name="Sandor L."/>
            <person name="Lee J."/>
            <person name="Lipzen A."/>
            <person name="Pangilinan J."/>
            <person name="LaButti K."/>
            <person name="Hainaut M."/>
            <person name="Henrissat B."/>
            <person name="Grigoriev I.V."/>
            <person name="Spatafora J.W."/>
            <person name="Aime M.C."/>
        </authorList>
    </citation>
    <scope>NUCLEOTIDE SEQUENCE [LARGE SCALE GENOMIC DNA]</scope>
    <source>
        <strain evidence="2 3">MCA 4658</strain>
    </source>
</reference>
<organism evidence="2 3">
    <name type="scientific">Ceraceosorus guamensis</name>
    <dbReference type="NCBI Taxonomy" id="1522189"/>
    <lineage>
        <taxon>Eukaryota</taxon>
        <taxon>Fungi</taxon>
        <taxon>Dikarya</taxon>
        <taxon>Basidiomycota</taxon>
        <taxon>Ustilaginomycotina</taxon>
        <taxon>Exobasidiomycetes</taxon>
        <taxon>Ceraceosorales</taxon>
        <taxon>Ceraceosoraceae</taxon>
        <taxon>Ceraceosorus</taxon>
    </lineage>
</organism>
<feature type="compositionally biased region" description="Polar residues" evidence="1">
    <location>
        <begin position="502"/>
        <end position="516"/>
    </location>
</feature>
<protein>
    <submittedName>
        <fullName evidence="2">Uncharacterized protein</fullName>
    </submittedName>
</protein>
<feature type="region of interest" description="Disordered" evidence="1">
    <location>
        <begin position="662"/>
        <end position="905"/>
    </location>
</feature>
<evidence type="ECO:0000256" key="1">
    <source>
        <dbReference type="SAM" id="MobiDB-lite"/>
    </source>
</evidence>
<feature type="compositionally biased region" description="Low complexity" evidence="1">
    <location>
        <begin position="175"/>
        <end position="203"/>
    </location>
</feature>
<dbReference type="EMBL" id="KZ819383">
    <property type="protein sequence ID" value="PWN42149.1"/>
    <property type="molecule type" value="Genomic_DNA"/>
</dbReference>
<dbReference type="AlphaFoldDB" id="A0A316VXH6"/>
<feature type="compositionally biased region" description="Basic and acidic residues" evidence="1">
    <location>
        <begin position="844"/>
        <end position="856"/>
    </location>
</feature>
<accession>A0A316VXH6</accession>
<dbReference type="OrthoDB" id="8062037at2759"/>
<feature type="compositionally biased region" description="Basic and acidic residues" evidence="1">
    <location>
        <begin position="596"/>
        <end position="608"/>
    </location>
</feature>
<dbReference type="GeneID" id="37037059"/>
<feature type="compositionally biased region" description="Basic and acidic residues" evidence="1">
    <location>
        <begin position="969"/>
        <end position="979"/>
    </location>
</feature>
<keyword evidence="3" id="KW-1185">Reference proteome</keyword>
<dbReference type="RefSeq" id="XP_025369309.1">
    <property type="nucleotide sequence ID" value="XM_025515189.1"/>
</dbReference>
<feature type="compositionally biased region" description="Low complexity" evidence="1">
    <location>
        <begin position="802"/>
        <end position="817"/>
    </location>
</feature>
<gene>
    <name evidence="2" type="ORF">IE81DRAFT_330420</name>
</gene>
<feature type="compositionally biased region" description="Polar residues" evidence="1">
    <location>
        <begin position="434"/>
        <end position="454"/>
    </location>
</feature>
<feature type="compositionally biased region" description="Low complexity" evidence="1">
    <location>
        <begin position="111"/>
        <end position="124"/>
    </location>
</feature>
<sequence>MPPRRGEAIGTGRMRTVSSRNQLYTLQHHASSSSLVATLPAPTSGGAVAGSSSEPNIDVNDRRVALTAPDNMRRKRQEARDKRAKVKKKKAAAANAAASALAGVSLGQSVASATLSSASASARISGEERRGSVSEGPNSDRNGHSATHRSDGRRRRPALEDVRPPSSASFTQLGTPRPTSRSSTRSLPAHTTSSPSTRPSGGHPADDTTRAPDSTAAAYAAADAAALAEIADFSTARQRTDIYSASFLGQVPGADDILVDDLGELDLPPIYPAGEAPPQAPGPPSQPRIPNSPPPEFRSEESSSGSESEAGDKAPRLLSAWERDVEEGLPFEERMEREARRRGHLQSFADGRFLEGAQPDSSHAPPHESALDERAPLDGVSTLPAATPVENKEGQADDTDRSAVNSVDLGALVLEARNRRHQNTLLQEVGGNADSWTQLTEAQSPRLSTVTPPANGSGERAHATGSDRASESSAASSQAHSASAPRPTQPAGGSKPAEALRLQSTTPGSGLRTSVSAPAPVDAVEQAASTSFSSRTLAAQGAQGLSRRASHRRVVSDSRANGAVSSPLSRNEELPKKTATTRSMARGKATRLRSRPASESHTRFRDDATAAAQRRGALWAAASAQPVELVKAPGRISSVSSNVAPGEDNAALYALAQHKIERATSLSESDDSEEDWQADKRAIEALQRAGAPPSAVADSDTDEELKVPGRFARLRSDSLNYTDLSGPVPRAPPPLVLGRSRGGAAYSSSSESSSDEMGRPDDSSSEEDGITAANPTRQRHPLEFRLVNGAERQSRVDPANISLSRASSVTSTSTQSSRRAHFVEDPVEDDKIADSVLRTLSPGRVDKGKTPMRPERWLPAQSPDSLPPSRGHDAPPLSSMATAAGTFEEDDGSSGSFSDESLEDANATLRASAAPRMAHNAVDTQGTLRPAVSSRLKGLFVTPLHDGRAGEVTDSFTERSPPEPMQDEASVRSGRDGRSLFRQPLTEPVKPRQSGPKALPRPPVSSTDPDKARAQALAQLTRLRTTTNGSNNDSLTALEALLLCQSTFERCTQTARPPAHHNGRDEALRSGKAFMVEQWKSKTRCKNRSRLIVP</sequence>
<proteinExistence type="predicted"/>
<evidence type="ECO:0000313" key="3">
    <source>
        <dbReference type="Proteomes" id="UP000245783"/>
    </source>
</evidence>
<dbReference type="InParanoid" id="A0A316VXH6"/>
<feature type="compositionally biased region" description="Basic residues" evidence="1">
    <location>
        <begin position="73"/>
        <end position="91"/>
    </location>
</feature>
<feature type="compositionally biased region" description="Basic and acidic residues" evidence="1">
    <location>
        <begin position="365"/>
        <end position="376"/>
    </location>
</feature>
<feature type="compositionally biased region" description="Basic and acidic residues" evidence="1">
    <location>
        <begin position="821"/>
        <end position="833"/>
    </location>
</feature>
<feature type="compositionally biased region" description="Pro residues" evidence="1">
    <location>
        <begin position="278"/>
        <end position="296"/>
    </location>
</feature>